<name>A0ABS4ZWQ3_9MYCO</name>
<evidence type="ECO:0000313" key="2">
    <source>
        <dbReference type="Proteomes" id="UP000694460"/>
    </source>
</evidence>
<reference evidence="1 2" key="1">
    <citation type="submission" date="2021-03" db="EMBL/GenBank/DDBJ databases">
        <title>Sequencing the genomes of 1000 actinobacteria strains.</title>
        <authorList>
            <person name="Klenk H.-P."/>
        </authorList>
    </citation>
    <scope>NUCLEOTIDE SEQUENCE [LARGE SCALE GENOMIC DNA]</scope>
    <source>
        <strain evidence="1 2">DSM 46713</strain>
    </source>
</reference>
<evidence type="ECO:0000313" key="1">
    <source>
        <dbReference type="EMBL" id="MBP2453951.1"/>
    </source>
</evidence>
<comment type="caution">
    <text evidence="1">The sequence shown here is derived from an EMBL/GenBank/DDBJ whole genome shotgun (WGS) entry which is preliminary data.</text>
</comment>
<gene>
    <name evidence="1" type="ORF">JOF57_003864</name>
</gene>
<protein>
    <submittedName>
        <fullName evidence="1">Uncharacterized protein</fullName>
    </submittedName>
</protein>
<accession>A0ABS4ZWQ3</accession>
<dbReference type="Proteomes" id="UP000694460">
    <property type="component" value="Unassembled WGS sequence"/>
</dbReference>
<keyword evidence="2" id="KW-1185">Reference proteome</keyword>
<dbReference type="EMBL" id="JAGIOP010000002">
    <property type="protein sequence ID" value="MBP2453951.1"/>
    <property type="molecule type" value="Genomic_DNA"/>
</dbReference>
<proteinExistence type="predicted"/>
<organism evidence="1 2">
    <name type="scientific">Mycolicibacterium lutetiense</name>
    <dbReference type="NCBI Taxonomy" id="1641992"/>
    <lineage>
        <taxon>Bacteria</taxon>
        <taxon>Bacillati</taxon>
        <taxon>Actinomycetota</taxon>
        <taxon>Actinomycetes</taxon>
        <taxon>Mycobacteriales</taxon>
        <taxon>Mycobacteriaceae</taxon>
        <taxon>Mycolicibacterium</taxon>
    </lineage>
</organism>
<sequence length="29" mass="3280">MPAPRWVAHANKIGLNKLTPDFLSLRFAD</sequence>